<feature type="transmembrane region" description="Helical" evidence="1">
    <location>
        <begin position="107"/>
        <end position="126"/>
    </location>
</feature>
<keyword evidence="1" id="KW-0812">Transmembrane</keyword>
<dbReference type="EMBL" id="NEXC01000107">
    <property type="protein sequence ID" value="PSN82016.1"/>
    <property type="molecule type" value="Genomic_DNA"/>
</dbReference>
<evidence type="ECO:0000313" key="2">
    <source>
        <dbReference type="EMBL" id="PSN82016.1"/>
    </source>
</evidence>
<feature type="transmembrane region" description="Helical" evidence="1">
    <location>
        <begin position="80"/>
        <end position="101"/>
    </location>
</feature>
<name>A0A2R6A6I0_9ARCH</name>
<feature type="transmembrane region" description="Helical" evidence="1">
    <location>
        <begin position="54"/>
        <end position="73"/>
    </location>
</feature>
<feature type="transmembrane region" description="Helical" evidence="1">
    <location>
        <begin position="138"/>
        <end position="159"/>
    </location>
</feature>
<dbReference type="AlphaFoldDB" id="A0A2R6A6I0"/>
<reference evidence="2 3" key="1">
    <citation type="submission" date="2017-04" db="EMBL/GenBank/DDBJ databases">
        <title>Novel microbial lineages endemic to geothermal iron-oxide mats fill important gaps in the evolutionary history of Archaea.</title>
        <authorList>
            <person name="Jay Z.J."/>
            <person name="Beam J.P."/>
            <person name="Dlakic M."/>
            <person name="Rusch D.B."/>
            <person name="Kozubal M.A."/>
            <person name="Inskeep W.P."/>
        </authorList>
    </citation>
    <scope>NUCLEOTIDE SEQUENCE [LARGE SCALE GENOMIC DNA]</scope>
    <source>
        <strain evidence="2">OSP_D</strain>
    </source>
</reference>
<keyword evidence="1" id="KW-1133">Transmembrane helix</keyword>
<gene>
    <name evidence="2" type="ORF">B9Q01_09240</name>
</gene>
<feature type="transmembrane region" description="Helical" evidence="1">
    <location>
        <begin position="206"/>
        <end position="223"/>
    </location>
</feature>
<comment type="caution">
    <text evidence="2">The sequence shown here is derived from an EMBL/GenBank/DDBJ whole genome shotgun (WGS) entry which is preliminary data.</text>
</comment>
<proteinExistence type="predicted"/>
<accession>A0A2R6A6I0</accession>
<sequence>MLVGALASAQAILAALLIVVGGTVEGYGYGLSLGTKWPYTRGMARLAKAGDPEVWHRIIATLLGLNSLVILVLKPALPEITGFVLIALTALLGMATLYVLAGKAPSLFQGLHDLLAYLTLLTYLLIATDSQTNLGVYLLTKTPLHSFLLVLFLGGVVTGQRGFKKPIGHFVIPNTLAQWIWVVHGLSALLFTLTLAYFVRIYTVAFILLMVQIGVGVLVYQAVNKSAEKPGILVPVHQLLTVLILVSMFFNLSVPLPFLG</sequence>
<dbReference type="Proteomes" id="UP000240880">
    <property type="component" value="Unassembled WGS sequence"/>
</dbReference>
<feature type="transmembrane region" description="Helical" evidence="1">
    <location>
        <begin position="235"/>
        <end position="259"/>
    </location>
</feature>
<evidence type="ECO:0000256" key="1">
    <source>
        <dbReference type="SAM" id="Phobius"/>
    </source>
</evidence>
<organism evidence="2 3">
    <name type="scientific">Candidatus Marsarchaeota G1 archaeon OSP_D</name>
    <dbReference type="NCBI Taxonomy" id="1978155"/>
    <lineage>
        <taxon>Archaea</taxon>
        <taxon>Candidatus Marsarchaeota</taxon>
        <taxon>Candidatus Marsarchaeota group 1</taxon>
    </lineage>
</organism>
<protein>
    <submittedName>
        <fullName evidence="2">Cytochrome C oxidase assembly protein</fullName>
    </submittedName>
</protein>
<evidence type="ECO:0000313" key="3">
    <source>
        <dbReference type="Proteomes" id="UP000240880"/>
    </source>
</evidence>
<keyword evidence="1" id="KW-0472">Membrane</keyword>
<feature type="transmembrane region" description="Helical" evidence="1">
    <location>
        <begin position="179"/>
        <end position="199"/>
    </location>
</feature>